<name>A0A517MVI1_9BACT</name>
<accession>A0A517MVI1</accession>
<sequence>MSSWLDTETKSLLSKEPPNKLAPSDIAEFSLVVLECNDAESERAQRAVERICQGSHWIAKENLGNASPFVLQHGLSEADALLGQFELICCNIVSVFIPDEVIENAKPEYLSELYATLLDSSEFTNTKLRIGSLPDNTQGAEFIVQFLGKEPLSCPVEIEVPFKKARIMTHWASKIGAEVLLLAR</sequence>
<evidence type="ECO:0000313" key="2">
    <source>
        <dbReference type="Proteomes" id="UP000319852"/>
    </source>
</evidence>
<dbReference type="EMBL" id="CP036263">
    <property type="protein sequence ID" value="QDS98888.1"/>
    <property type="molecule type" value="Genomic_DNA"/>
</dbReference>
<keyword evidence="2" id="KW-1185">Reference proteome</keyword>
<gene>
    <name evidence="1" type="ORF">HG15A2_21760</name>
</gene>
<dbReference type="Proteomes" id="UP000319852">
    <property type="component" value="Chromosome"/>
</dbReference>
<organism evidence="1 2">
    <name type="scientific">Adhaeretor mobilis</name>
    <dbReference type="NCBI Taxonomy" id="1930276"/>
    <lineage>
        <taxon>Bacteria</taxon>
        <taxon>Pseudomonadati</taxon>
        <taxon>Planctomycetota</taxon>
        <taxon>Planctomycetia</taxon>
        <taxon>Pirellulales</taxon>
        <taxon>Lacipirellulaceae</taxon>
        <taxon>Adhaeretor</taxon>
    </lineage>
</organism>
<proteinExistence type="predicted"/>
<protein>
    <submittedName>
        <fullName evidence="1">Uncharacterized protein</fullName>
    </submittedName>
</protein>
<evidence type="ECO:0000313" key="1">
    <source>
        <dbReference type="EMBL" id="QDS98888.1"/>
    </source>
</evidence>
<dbReference type="AlphaFoldDB" id="A0A517MVI1"/>
<dbReference type="KEGG" id="amob:HG15A2_21760"/>
<dbReference type="RefSeq" id="WP_145060166.1">
    <property type="nucleotide sequence ID" value="NZ_CP036263.1"/>
</dbReference>
<reference evidence="1 2" key="1">
    <citation type="submission" date="2019-02" db="EMBL/GenBank/DDBJ databases">
        <title>Deep-cultivation of Planctomycetes and their phenomic and genomic characterization uncovers novel biology.</title>
        <authorList>
            <person name="Wiegand S."/>
            <person name="Jogler M."/>
            <person name="Boedeker C."/>
            <person name="Pinto D."/>
            <person name="Vollmers J."/>
            <person name="Rivas-Marin E."/>
            <person name="Kohn T."/>
            <person name="Peeters S.H."/>
            <person name="Heuer A."/>
            <person name="Rast P."/>
            <person name="Oberbeckmann S."/>
            <person name="Bunk B."/>
            <person name="Jeske O."/>
            <person name="Meyerdierks A."/>
            <person name="Storesund J.E."/>
            <person name="Kallscheuer N."/>
            <person name="Luecker S."/>
            <person name="Lage O.M."/>
            <person name="Pohl T."/>
            <person name="Merkel B.J."/>
            <person name="Hornburger P."/>
            <person name="Mueller R.-W."/>
            <person name="Bruemmer F."/>
            <person name="Labrenz M."/>
            <person name="Spormann A.M."/>
            <person name="Op den Camp H."/>
            <person name="Overmann J."/>
            <person name="Amann R."/>
            <person name="Jetten M.S.M."/>
            <person name="Mascher T."/>
            <person name="Medema M.H."/>
            <person name="Devos D.P."/>
            <person name="Kaster A.-K."/>
            <person name="Ovreas L."/>
            <person name="Rohde M."/>
            <person name="Galperin M.Y."/>
            <person name="Jogler C."/>
        </authorList>
    </citation>
    <scope>NUCLEOTIDE SEQUENCE [LARGE SCALE GENOMIC DNA]</scope>
    <source>
        <strain evidence="1 2">HG15A2</strain>
    </source>
</reference>